<dbReference type="InterPro" id="IPR020806">
    <property type="entry name" value="PKS_PP-bd"/>
</dbReference>
<protein>
    <submittedName>
        <fullName evidence="4">Acyl carrier protein</fullName>
    </submittedName>
</protein>
<dbReference type="GO" id="GO:0031177">
    <property type="term" value="F:phosphopantetheine binding"/>
    <property type="evidence" value="ECO:0007669"/>
    <property type="project" value="InterPro"/>
</dbReference>
<geneLocation type="plasmid" evidence="4 5">
    <name>unnamed1</name>
</geneLocation>
<feature type="domain" description="Carrier" evidence="3">
    <location>
        <begin position="5"/>
        <end position="82"/>
    </location>
</feature>
<keyword evidence="2" id="KW-0597">Phosphoprotein</keyword>
<dbReference type="SUPFAM" id="SSF47336">
    <property type="entry name" value="ACP-like"/>
    <property type="match status" value="1"/>
</dbReference>
<gene>
    <name evidence="4" type="ORF">IAG42_36015</name>
</gene>
<evidence type="ECO:0000256" key="1">
    <source>
        <dbReference type="ARBA" id="ARBA00022450"/>
    </source>
</evidence>
<organism evidence="4 5">
    <name type="scientific">Streptomyces xanthii</name>
    <dbReference type="NCBI Taxonomy" id="2768069"/>
    <lineage>
        <taxon>Bacteria</taxon>
        <taxon>Bacillati</taxon>
        <taxon>Actinomycetota</taxon>
        <taxon>Actinomycetes</taxon>
        <taxon>Kitasatosporales</taxon>
        <taxon>Streptomycetaceae</taxon>
        <taxon>Streptomyces</taxon>
    </lineage>
</organism>
<keyword evidence="5" id="KW-1185">Reference proteome</keyword>
<sequence>MTTLVSADSIRDELRPHLAGILYCEIEEIDDDATFADLGLDSVLGVELVAFVNTKYGLEEILDTVYDHPTVNQLSAYVSGRVADLVANAK</sequence>
<evidence type="ECO:0000256" key="2">
    <source>
        <dbReference type="ARBA" id="ARBA00022553"/>
    </source>
</evidence>
<evidence type="ECO:0000259" key="3">
    <source>
        <dbReference type="PROSITE" id="PS50075"/>
    </source>
</evidence>
<evidence type="ECO:0000313" key="5">
    <source>
        <dbReference type="Proteomes" id="UP000516428"/>
    </source>
</evidence>
<dbReference type="InterPro" id="IPR036736">
    <property type="entry name" value="ACP-like_sf"/>
</dbReference>
<dbReference type="Gene3D" id="1.10.1200.10">
    <property type="entry name" value="ACP-like"/>
    <property type="match status" value="1"/>
</dbReference>
<dbReference type="InterPro" id="IPR006162">
    <property type="entry name" value="Ppantetheine_attach_site"/>
</dbReference>
<name>A0A7H1BKB8_9ACTN</name>
<keyword evidence="1" id="KW-0596">Phosphopantetheine</keyword>
<dbReference type="AlphaFoldDB" id="A0A7H1BKB8"/>
<dbReference type="PROSITE" id="PS00012">
    <property type="entry name" value="PHOSPHOPANTETHEINE"/>
    <property type="match status" value="1"/>
</dbReference>
<dbReference type="KEGG" id="sxn:IAG42_36015"/>
<proteinExistence type="predicted"/>
<evidence type="ECO:0000313" key="4">
    <source>
        <dbReference type="EMBL" id="QNS09173.1"/>
    </source>
</evidence>
<dbReference type="InterPro" id="IPR009081">
    <property type="entry name" value="PP-bd_ACP"/>
</dbReference>
<dbReference type="Pfam" id="PF00550">
    <property type="entry name" value="PP-binding"/>
    <property type="match status" value="1"/>
</dbReference>
<accession>A0A7H1BKB8</accession>
<dbReference type="SMART" id="SM00823">
    <property type="entry name" value="PKS_PP"/>
    <property type="match status" value="1"/>
</dbReference>
<dbReference type="SMART" id="SM01294">
    <property type="entry name" value="PKS_PP_betabranch"/>
    <property type="match status" value="1"/>
</dbReference>
<dbReference type="Proteomes" id="UP000516428">
    <property type="component" value="Plasmid unnamed1"/>
</dbReference>
<dbReference type="GO" id="GO:0017000">
    <property type="term" value="P:antibiotic biosynthetic process"/>
    <property type="evidence" value="ECO:0007669"/>
    <property type="project" value="UniProtKB-ARBA"/>
</dbReference>
<keyword evidence="4" id="KW-0614">Plasmid</keyword>
<reference evidence="4 5" key="1">
    <citation type="submission" date="2020-09" db="EMBL/GenBank/DDBJ databases">
        <title>A novel species.</title>
        <authorList>
            <person name="Gao J."/>
        </authorList>
    </citation>
    <scope>NUCLEOTIDE SEQUENCE [LARGE SCALE GENOMIC DNA]</scope>
    <source>
        <strain evidence="4 5">CRXT-Y-14</strain>
        <plasmid evidence="4 5">unnamed1</plasmid>
    </source>
</reference>
<dbReference type="EMBL" id="CP061282">
    <property type="protein sequence ID" value="QNS09173.1"/>
    <property type="molecule type" value="Genomic_DNA"/>
</dbReference>
<dbReference type="PROSITE" id="PS50075">
    <property type="entry name" value="CARRIER"/>
    <property type="match status" value="1"/>
</dbReference>
<dbReference type="RefSeq" id="WP_188341828.1">
    <property type="nucleotide sequence ID" value="NZ_CP061282.1"/>
</dbReference>